<keyword evidence="3 5" id="KW-1133">Transmembrane helix</keyword>
<feature type="transmembrane region" description="Helical" evidence="5">
    <location>
        <begin position="312"/>
        <end position="333"/>
    </location>
</feature>
<sequence length="350" mass="37350">MGPLLRRYRLRGIAARFVPPQEQCHERLRPDHGANLERTRVQLYLPIADLPINVLLILAMGAAVGFVSGMFGVGGGFLMTPLLIFVGISPAVSVASVASHIAASSFSGALSYWRRRAIDPALAAVLLTGGIAGTALGVWVFTLLRSIGQLDLTIALSYVILLTGVGGAMFWEGLRAFVRLRRGTPVTFRRPGSHSWVHGLPLKMRFKRSKIYLSVIPVIAVGLLIGFIGAVMGIGGSFILIPILIYWLRVPTATVIGTSMVLTLVTMVIATMLHAVTNHLVDAVLALILMIGGVTGAQFGARAGQKIRGEHLRLLLGLLILAVGIRFAAQLVIQPEDLFTVRDLTGGGGS</sequence>
<evidence type="ECO:0000256" key="3">
    <source>
        <dbReference type="ARBA" id="ARBA00022989"/>
    </source>
</evidence>
<comment type="similarity">
    <text evidence="5">Belongs to the 4-toluene sulfonate uptake permease (TSUP) (TC 2.A.102) family.</text>
</comment>
<feature type="transmembrane region" description="Helical" evidence="5">
    <location>
        <begin position="121"/>
        <end position="142"/>
    </location>
</feature>
<keyword evidence="7" id="KW-1185">Reference proteome</keyword>
<dbReference type="Pfam" id="PF01925">
    <property type="entry name" value="TauE"/>
    <property type="match status" value="1"/>
</dbReference>
<keyword evidence="4 5" id="KW-0472">Membrane</keyword>
<gene>
    <name evidence="6" type="ORF">RPMA_03105</name>
</gene>
<evidence type="ECO:0000256" key="4">
    <source>
        <dbReference type="ARBA" id="ARBA00023136"/>
    </source>
</evidence>
<evidence type="ECO:0000313" key="7">
    <source>
        <dbReference type="Proteomes" id="UP000682843"/>
    </source>
</evidence>
<dbReference type="PANTHER" id="PTHR43701">
    <property type="entry name" value="MEMBRANE TRANSPORTER PROTEIN MJ0441-RELATED"/>
    <property type="match status" value="1"/>
</dbReference>
<feature type="transmembrane region" description="Helical" evidence="5">
    <location>
        <begin position="50"/>
        <end position="71"/>
    </location>
</feature>
<dbReference type="PANTHER" id="PTHR43701:SF12">
    <property type="entry name" value="MEMBRANE TRANSPORTER PROTEIN YTNM-RELATED"/>
    <property type="match status" value="1"/>
</dbReference>
<name>A0ABX8A439_9BRAD</name>
<accession>A0ABX8A439</accession>
<reference evidence="6 7" key="1">
    <citation type="submission" date="2019-02" db="EMBL/GenBank/DDBJ databases">
        <title>Emended description of the genus Rhodopseudomonas and description of Rhodopseudomonas albus sp. nov., a non-phototrophic, heavy-metal-tolerant bacterium isolated from garden soil.</title>
        <authorList>
            <person name="Bao Z."/>
            <person name="Cao W.W."/>
            <person name="Sato Y."/>
            <person name="Nishizawa T."/>
            <person name="Zhao J."/>
            <person name="Guo Y."/>
            <person name="Ohta H."/>
        </authorList>
    </citation>
    <scope>NUCLEOTIDE SEQUENCE [LARGE SCALE GENOMIC DNA]</scope>
    <source>
        <strain evidence="6 7">SK50-23</strain>
    </source>
</reference>
<protein>
    <recommendedName>
        <fullName evidence="5">Probable membrane transporter protein</fullName>
    </recommendedName>
</protein>
<dbReference type="Proteomes" id="UP000682843">
    <property type="component" value="Chromosome"/>
</dbReference>
<proteinExistence type="inferred from homology"/>
<feature type="transmembrane region" description="Helical" evidence="5">
    <location>
        <begin position="154"/>
        <end position="174"/>
    </location>
</feature>
<feature type="transmembrane region" description="Helical" evidence="5">
    <location>
        <begin position="280"/>
        <end position="300"/>
    </location>
</feature>
<dbReference type="EMBL" id="CP036498">
    <property type="protein sequence ID" value="QUS37957.1"/>
    <property type="molecule type" value="Genomic_DNA"/>
</dbReference>
<evidence type="ECO:0000256" key="2">
    <source>
        <dbReference type="ARBA" id="ARBA00022692"/>
    </source>
</evidence>
<evidence type="ECO:0000313" key="6">
    <source>
        <dbReference type="EMBL" id="QUS37957.1"/>
    </source>
</evidence>
<dbReference type="InterPro" id="IPR002781">
    <property type="entry name" value="TM_pro_TauE-like"/>
</dbReference>
<comment type="subcellular location">
    <subcellularLocation>
        <location evidence="5">Cell membrane</location>
        <topology evidence="5">Multi-pass membrane protein</topology>
    </subcellularLocation>
    <subcellularLocation>
        <location evidence="1">Membrane</location>
        <topology evidence="1">Multi-pass membrane protein</topology>
    </subcellularLocation>
</comment>
<feature type="transmembrane region" description="Helical" evidence="5">
    <location>
        <begin position="77"/>
        <end position="101"/>
    </location>
</feature>
<organism evidence="6 7">
    <name type="scientific">Tardiphaga alba</name>
    <dbReference type="NCBI Taxonomy" id="340268"/>
    <lineage>
        <taxon>Bacteria</taxon>
        <taxon>Pseudomonadati</taxon>
        <taxon>Pseudomonadota</taxon>
        <taxon>Alphaproteobacteria</taxon>
        <taxon>Hyphomicrobiales</taxon>
        <taxon>Nitrobacteraceae</taxon>
        <taxon>Tardiphaga</taxon>
    </lineage>
</organism>
<evidence type="ECO:0000256" key="5">
    <source>
        <dbReference type="RuleBase" id="RU363041"/>
    </source>
</evidence>
<evidence type="ECO:0000256" key="1">
    <source>
        <dbReference type="ARBA" id="ARBA00004141"/>
    </source>
</evidence>
<keyword evidence="2 5" id="KW-0812">Transmembrane</keyword>
<feature type="transmembrane region" description="Helical" evidence="5">
    <location>
        <begin position="250"/>
        <end position="273"/>
    </location>
</feature>
<dbReference type="InterPro" id="IPR051598">
    <property type="entry name" value="TSUP/Inactive_protease-like"/>
</dbReference>
<feature type="transmembrane region" description="Helical" evidence="5">
    <location>
        <begin position="211"/>
        <end position="244"/>
    </location>
</feature>
<keyword evidence="5" id="KW-1003">Cell membrane</keyword>